<feature type="compositionally biased region" description="Basic and acidic residues" evidence="9">
    <location>
        <begin position="731"/>
        <end position="745"/>
    </location>
</feature>
<evidence type="ECO:0000313" key="12">
    <source>
        <dbReference type="EMBL" id="KAJ4131805.1"/>
    </source>
</evidence>
<keyword evidence="6 10" id="KW-0472">Membrane</keyword>
<evidence type="ECO:0000256" key="7">
    <source>
        <dbReference type="ARBA" id="ARBA00023303"/>
    </source>
</evidence>
<feature type="transmembrane region" description="Helical" evidence="10">
    <location>
        <begin position="402"/>
        <end position="419"/>
    </location>
</feature>
<organism evidence="12 13">
    <name type="scientific">Fusarium equiseti</name>
    <name type="common">Fusarium scirpi</name>
    <dbReference type="NCBI Taxonomy" id="61235"/>
    <lineage>
        <taxon>Eukaryota</taxon>
        <taxon>Fungi</taxon>
        <taxon>Dikarya</taxon>
        <taxon>Ascomycota</taxon>
        <taxon>Pezizomycotina</taxon>
        <taxon>Sordariomycetes</taxon>
        <taxon>Hypocreomycetidae</taxon>
        <taxon>Hypocreales</taxon>
        <taxon>Nectriaceae</taxon>
        <taxon>Fusarium</taxon>
        <taxon>Fusarium incarnatum-equiseti species complex</taxon>
    </lineage>
</organism>
<name>A0ABQ8RDK4_FUSEQ</name>
<keyword evidence="4 10" id="KW-1133">Transmembrane helix</keyword>
<evidence type="ECO:0000256" key="2">
    <source>
        <dbReference type="ARBA" id="ARBA00022448"/>
    </source>
</evidence>
<feature type="compositionally biased region" description="Basic and acidic residues" evidence="9">
    <location>
        <begin position="528"/>
        <end position="557"/>
    </location>
</feature>
<gene>
    <name evidence="12" type="ORF">NW768_006005</name>
</gene>
<feature type="transmembrane region" description="Helical" evidence="10">
    <location>
        <begin position="165"/>
        <end position="187"/>
    </location>
</feature>
<feature type="region of interest" description="Disordered" evidence="9">
    <location>
        <begin position="527"/>
        <end position="566"/>
    </location>
</feature>
<sequence>MDDGDLGDNIQEETEIIEETVSHDKRIENDQAHLAPNRWWFASSAFPMIAGTLGPVASAFSICALVRPWRQHLTPGEDVKNAVFVADPVWLTVINAIQLAMAVVSNMFLLLNMTRRVRFTIAQPITIIGWYISAILLIALLGSAAGPLYEGFNHPAKELIWSQAFYYGMWAAILYFVDASLMLVTFYGAWTGHYNKDFNLTPSQRTLMLQTIMFLLYLLLGALVFSNIEDWNYLDAVYWADVTLFTVGFGDFTASTTLGRALMMPYALVGVISLGLVIGSIRSLVLERGKRQVDARMEEKKRRRLVRRMTRKGEDDMLEPIRDTQRRQPTIPQGDELDKKLPATEFERRKSEFELMRKIQAQTSSRRRWMAMAISTSTWLILWLLGAYIFVKCEENYQGWDYFDGFYFCFVSLTTIGYGDKTPASNAGKSFFVFWSLLALPTMTVLISNAGDTVVKLIRDGTLRLGNVTILPGEEGSFSDDLKYIIHRCTLGLVFRNHKEPPAPRHVKKLPSAQDSSGDAAEAIANMKEGEASSRGRPRDPRTGDDDPYSERPDHNRNNSTFTSRVRRSLSRLRDAHEELPTGTDFHFLLISEIQALTTHLKSQKPHKYSFEEWAWYLKLIGEDESSANTHRKALPKPKNRRHHQHNHHHHNHQHNNHQHNNHQHNNHQHNNHQHNNKRTDDSPEAGHDDNHGQEHNTAWSWVGNRSPLMGSQEETEWILDRLMERLRESLSAEGRRQTTADARRALGTGRRRSPDDTYQRKHGEENV</sequence>
<feature type="compositionally biased region" description="Basic and acidic residues" evidence="9">
    <location>
        <begin position="678"/>
        <end position="695"/>
    </location>
</feature>
<feature type="compositionally biased region" description="Basic and acidic residues" evidence="9">
    <location>
        <begin position="753"/>
        <end position="768"/>
    </location>
</feature>
<accession>A0ABQ8RDK4</accession>
<feature type="transmembrane region" description="Helical" evidence="10">
    <location>
        <begin position="369"/>
        <end position="390"/>
    </location>
</feature>
<evidence type="ECO:0000259" key="11">
    <source>
        <dbReference type="Pfam" id="PF07885"/>
    </source>
</evidence>
<evidence type="ECO:0000256" key="4">
    <source>
        <dbReference type="ARBA" id="ARBA00022989"/>
    </source>
</evidence>
<keyword evidence="13" id="KW-1185">Reference proteome</keyword>
<evidence type="ECO:0000256" key="1">
    <source>
        <dbReference type="ARBA" id="ARBA00004141"/>
    </source>
</evidence>
<keyword evidence="5 8" id="KW-0406">Ion transport</keyword>
<feature type="transmembrane region" description="Helical" evidence="10">
    <location>
        <begin position="45"/>
        <end position="69"/>
    </location>
</feature>
<feature type="domain" description="Potassium channel" evidence="11">
    <location>
        <begin position="212"/>
        <end position="285"/>
    </location>
</feature>
<comment type="subcellular location">
    <subcellularLocation>
        <location evidence="1">Membrane</location>
        <topology evidence="1">Multi-pass membrane protein</topology>
    </subcellularLocation>
</comment>
<feature type="region of interest" description="Disordered" evidence="9">
    <location>
        <begin position="731"/>
        <end position="768"/>
    </location>
</feature>
<comment type="caution">
    <text evidence="12">The sequence shown here is derived from an EMBL/GenBank/DDBJ whole genome shotgun (WGS) entry which is preliminary data.</text>
</comment>
<evidence type="ECO:0000256" key="8">
    <source>
        <dbReference type="RuleBase" id="RU003857"/>
    </source>
</evidence>
<feature type="domain" description="Potassium channel" evidence="11">
    <location>
        <begin position="379"/>
        <end position="455"/>
    </location>
</feature>
<dbReference type="Pfam" id="PF07885">
    <property type="entry name" value="Ion_trans_2"/>
    <property type="match status" value="2"/>
</dbReference>
<feature type="transmembrane region" description="Helical" evidence="10">
    <location>
        <begin position="89"/>
        <end position="113"/>
    </location>
</feature>
<evidence type="ECO:0000256" key="3">
    <source>
        <dbReference type="ARBA" id="ARBA00022692"/>
    </source>
</evidence>
<evidence type="ECO:0000313" key="13">
    <source>
        <dbReference type="Proteomes" id="UP001152024"/>
    </source>
</evidence>
<evidence type="ECO:0000256" key="6">
    <source>
        <dbReference type="ARBA" id="ARBA00023136"/>
    </source>
</evidence>
<dbReference type="InterPro" id="IPR013099">
    <property type="entry name" value="K_chnl_dom"/>
</dbReference>
<dbReference type="EMBL" id="JAOQBH010000008">
    <property type="protein sequence ID" value="KAJ4131805.1"/>
    <property type="molecule type" value="Genomic_DNA"/>
</dbReference>
<feature type="compositionally biased region" description="Basic residues" evidence="9">
    <location>
        <begin position="630"/>
        <end position="677"/>
    </location>
</feature>
<comment type="similarity">
    <text evidence="8">Belongs to the two pore domain potassium channel (TC 1.A.1.8) family.</text>
</comment>
<reference evidence="12" key="1">
    <citation type="submission" date="2022-09" db="EMBL/GenBank/DDBJ databases">
        <title>Fusarium specimens isolated from Avocado Roots.</title>
        <authorList>
            <person name="Stajich J."/>
            <person name="Roper C."/>
            <person name="Heimlech-Rivalta G."/>
        </authorList>
    </citation>
    <scope>NUCLEOTIDE SEQUENCE</scope>
    <source>
        <strain evidence="12">CF00095</strain>
    </source>
</reference>
<dbReference type="SUPFAM" id="SSF81324">
    <property type="entry name" value="Voltage-gated potassium channels"/>
    <property type="match status" value="2"/>
</dbReference>
<evidence type="ECO:0000256" key="10">
    <source>
        <dbReference type="SAM" id="Phobius"/>
    </source>
</evidence>
<feature type="transmembrane region" description="Helical" evidence="10">
    <location>
        <begin position="125"/>
        <end position="145"/>
    </location>
</feature>
<feature type="transmembrane region" description="Helical" evidence="10">
    <location>
        <begin position="266"/>
        <end position="286"/>
    </location>
</feature>
<keyword evidence="2 8" id="KW-0813">Transport</keyword>
<protein>
    <recommendedName>
        <fullName evidence="11">Potassium channel domain-containing protein</fullName>
    </recommendedName>
</protein>
<dbReference type="Proteomes" id="UP001152024">
    <property type="component" value="Unassembled WGS sequence"/>
</dbReference>
<dbReference type="InterPro" id="IPR003280">
    <property type="entry name" value="2pore_dom_K_chnl"/>
</dbReference>
<dbReference type="PANTHER" id="PTHR11003:SF342">
    <property type="entry name" value="OUTWARD-RECTIFIER POTASSIUM CHANNEL TOK1"/>
    <property type="match status" value="1"/>
</dbReference>
<keyword evidence="7 8" id="KW-0407">Ion channel</keyword>
<feature type="region of interest" description="Disordered" evidence="9">
    <location>
        <begin position="628"/>
        <end position="708"/>
    </location>
</feature>
<evidence type="ECO:0000256" key="9">
    <source>
        <dbReference type="SAM" id="MobiDB-lite"/>
    </source>
</evidence>
<dbReference type="PRINTS" id="PR01333">
    <property type="entry name" value="2POREKCHANEL"/>
</dbReference>
<dbReference type="Gene3D" id="1.10.287.70">
    <property type="match status" value="2"/>
</dbReference>
<dbReference type="PANTHER" id="PTHR11003">
    <property type="entry name" value="POTASSIUM CHANNEL, SUBFAMILY K"/>
    <property type="match status" value="1"/>
</dbReference>
<feature type="transmembrane region" description="Helical" evidence="10">
    <location>
        <begin position="431"/>
        <end position="450"/>
    </location>
</feature>
<evidence type="ECO:0000256" key="5">
    <source>
        <dbReference type="ARBA" id="ARBA00023065"/>
    </source>
</evidence>
<feature type="transmembrane region" description="Helical" evidence="10">
    <location>
        <begin position="207"/>
        <end position="228"/>
    </location>
</feature>
<proteinExistence type="inferred from homology"/>
<keyword evidence="3 8" id="KW-0812">Transmembrane</keyword>